<proteinExistence type="predicted"/>
<evidence type="ECO:0008006" key="4">
    <source>
        <dbReference type="Google" id="ProtNLM"/>
    </source>
</evidence>
<gene>
    <name evidence="2" type="ORF">SAMN05660284_01162</name>
</gene>
<organism evidence="2 3">
    <name type="scientific">Formivibrio citricus</name>
    <dbReference type="NCBI Taxonomy" id="83765"/>
    <lineage>
        <taxon>Bacteria</taxon>
        <taxon>Pseudomonadati</taxon>
        <taxon>Pseudomonadota</taxon>
        <taxon>Betaproteobacteria</taxon>
        <taxon>Neisseriales</taxon>
        <taxon>Chitinibacteraceae</taxon>
        <taxon>Formivibrio</taxon>
    </lineage>
</organism>
<keyword evidence="1" id="KW-1133">Transmembrane helix</keyword>
<accession>A0A1I4XWX6</accession>
<feature type="transmembrane region" description="Helical" evidence="1">
    <location>
        <begin position="178"/>
        <end position="197"/>
    </location>
</feature>
<dbReference type="Proteomes" id="UP000242869">
    <property type="component" value="Unassembled WGS sequence"/>
</dbReference>
<evidence type="ECO:0000256" key="1">
    <source>
        <dbReference type="SAM" id="Phobius"/>
    </source>
</evidence>
<protein>
    <recommendedName>
        <fullName evidence="4">Glycosyltransferase RgtA/B/C/D-like domain-containing protein</fullName>
    </recommendedName>
</protein>
<name>A0A1I4XWX6_9NEIS</name>
<keyword evidence="1" id="KW-0472">Membrane</keyword>
<dbReference type="STRING" id="83765.SAMN05660284_01162"/>
<reference evidence="3" key="1">
    <citation type="submission" date="2016-10" db="EMBL/GenBank/DDBJ databases">
        <authorList>
            <person name="Varghese N."/>
            <person name="Submissions S."/>
        </authorList>
    </citation>
    <scope>NUCLEOTIDE SEQUENCE [LARGE SCALE GENOMIC DNA]</scope>
    <source>
        <strain evidence="3">DSM 6150</strain>
    </source>
</reference>
<dbReference type="EMBL" id="FOVE01000006">
    <property type="protein sequence ID" value="SFN30421.1"/>
    <property type="molecule type" value="Genomic_DNA"/>
</dbReference>
<feature type="transmembrane region" description="Helical" evidence="1">
    <location>
        <begin position="355"/>
        <end position="379"/>
    </location>
</feature>
<feature type="transmembrane region" description="Helical" evidence="1">
    <location>
        <begin position="449"/>
        <end position="469"/>
    </location>
</feature>
<sequence length="510" mass="56327">MRNGISFDVKLKYFILFFCYSIALAVIFQKFILSFLPSLHAVNGLLPGDAQYFNEVAVKLANQIISNGWGAWKFYPAYGATGNTSLLAAFYAALGFDPAWMILINALLHAAGGILIVRISALIIPGNIGARAGIIAATFFVVFPSSLNWYGQIHKDGFSIFSTLLFLNVWLKSDDLNNTGWLFVFEFFAAVFLSVMVRPYHLYFVLIGFATMFLFEILCEAVKYVCHGGFACKRMTLKLLLIAGIALAIQVAPKGDQMGYTSWNGGFFAGNNLSETPWEWQPTSFIPSKLDKFMEIVAKTRAGMINNALQANASSMIDVDVRPNNFVDVILYLPRAAQIAMFAPFPSKWFEKNGALRYVAVAETLIWYLLAPGVFLLLSAGFNKKLIGLLIFSLSCMAVLGFTIANVGSLYRVRYVFLFVFIMAGVIGWQQFFDLHKNKMACVRLRESVRWIGAAVPFALMGLLVVAMGCAIYSGSLASIIACVVGFVSLGLVVWFDRRGMGVYGNSGQK</sequence>
<evidence type="ECO:0000313" key="2">
    <source>
        <dbReference type="EMBL" id="SFN30421.1"/>
    </source>
</evidence>
<feature type="transmembrane region" description="Helical" evidence="1">
    <location>
        <begin position="203"/>
        <end position="225"/>
    </location>
</feature>
<keyword evidence="1" id="KW-0812">Transmembrane</keyword>
<dbReference type="AlphaFoldDB" id="A0A1I4XWX6"/>
<feature type="transmembrane region" description="Helical" evidence="1">
    <location>
        <begin position="128"/>
        <end position="147"/>
    </location>
</feature>
<feature type="transmembrane region" description="Helical" evidence="1">
    <location>
        <begin position="99"/>
        <end position="121"/>
    </location>
</feature>
<keyword evidence="3" id="KW-1185">Reference proteome</keyword>
<feature type="transmembrane region" description="Helical" evidence="1">
    <location>
        <begin position="237"/>
        <end position="253"/>
    </location>
</feature>
<evidence type="ECO:0000313" key="3">
    <source>
        <dbReference type="Proteomes" id="UP000242869"/>
    </source>
</evidence>
<feature type="transmembrane region" description="Helical" evidence="1">
    <location>
        <begin position="12"/>
        <end position="36"/>
    </location>
</feature>
<feature type="transmembrane region" description="Helical" evidence="1">
    <location>
        <begin position="386"/>
        <end position="405"/>
    </location>
</feature>
<feature type="transmembrane region" description="Helical" evidence="1">
    <location>
        <begin position="411"/>
        <end position="429"/>
    </location>
</feature>
<feature type="transmembrane region" description="Helical" evidence="1">
    <location>
        <begin position="475"/>
        <end position="496"/>
    </location>
</feature>